<sequence>MHVGRLRHGELLALGGLVALAASLFLDWFSRSGGGRWGFSALGRPWEDLVVLFGLGVLVALVLAQRAGLGRPTYGAVVSLILAGTLGAITLLGTLVRTLLATPGDGLDPAIGTWVGLAGILVALVGLWVAMADERRGAPESRFDPPPPRPVPAPRPDPPAEG</sequence>
<keyword evidence="4" id="KW-1185">Reference proteome</keyword>
<keyword evidence="2" id="KW-0472">Membrane</keyword>
<organism evidence="3 4">
    <name type="scientific">Patulibacter medicamentivorans</name>
    <dbReference type="NCBI Taxonomy" id="1097667"/>
    <lineage>
        <taxon>Bacteria</taxon>
        <taxon>Bacillati</taxon>
        <taxon>Actinomycetota</taxon>
        <taxon>Thermoleophilia</taxon>
        <taxon>Solirubrobacterales</taxon>
        <taxon>Patulibacteraceae</taxon>
        <taxon>Patulibacter</taxon>
    </lineage>
</organism>
<feature type="transmembrane region" description="Helical" evidence="2">
    <location>
        <begin position="49"/>
        <end position="69"/>
    </location>
</feature>
<evidence type="ECO:0000256" key="1">
    <source>
        <dbReference type="SAM" id="MobiDB-lite"/>
    </source>
</evidence>
<gene>
    <name evidence="3" type="ORF">PAI11_04460</name>
</gene>
<feature type="transmembrane region" description="Helical" evidence="2">
    <location>
        <begin position="12"/>
        <end position="29"/>
    </location>
</feature>
<proteinExistence type="predicted"/>
<dbReference type="RefSeq" id="WP_007570410.1">
    <property type="nucleotide sequence ID" value="NZ_AGUD01000014.1"/>
</dbReference>
<dbReference type="Proteomes" id="UP000005143">
    <property type="component" value="Unassembled WGS sequence"/>
</dbReference>
<feature type="transmembrane region" description="Helical" evidence="2">
    <location>
        <begin position="111"/>
        <end position="132"/>
    </location>
</feature>
<protein>
    <submittedName>
        <fullName evidence="3">Uncharacterized protein</fullName>
    </submittedName>
</protein>
<dbReference type="EMBL" id="AGUD01000014">
    <property type="protein sequence ID" value="EHN12649.1"/>
    <property type="molecule type" value="Genomic_DNA"/>
</dbReference>
<reference evidence="3 4" key="1">
    <citation type="journal article" date="2013" name="Biodegradation">
        <title>Quantitative proteomic analysis of ibuprofen-degrading Patulibacter sp. strain I11.</title>
        <authorList>
            <person name="Almeida B."/>
            <person name="Kjeldal H."/>
            <person name="Lolas I."/>
            <person name="Knudsen A.D."/>
            <person name="Carvalho G."/>
            <person name="Nielsen K.L."/>
            <person name="Barreto Crespo M.T."/>
            <person name="Stensballe A."/>
            <person name="Nielsen J.L."/>
        </authorList>
    </citation>
    <scope>NUCLEOTIDE SEQUENCE [LARGE SCALE GENOMIC DNA]</scope>
    <source>
        <strain evidence="3 4">I11</strain>
    </source>
</reference>
<feature type="region of interest" description="Disordered" evidence="1">
    <location>
        <begin position="137"/>
        <end position="162"/>
    </location>
</feature>
<evidence type="ECO:0000313" key="4">
    <source>
        <dbReference type="Proteomes" id="UP000005143"/>
    </source>
</evidence>
<feature type="transmembrane region" description="Helical" evidence="2">
    <location>
        <begin position="76"/>
        <end position="99"/>
    </location>
</feature>
<feature type="compositionally biased region" description="Pro residues" evidence="1">
    <location>
        <begin position="144"/>
        <end position="162"/>
    </location>
</feature>
<evidence type="ECO:0000313" key="3">
    <source>
        <dbReference type="EMBL" id="EHN12649.1"/>
    </source>
</evidence>
<name>H0E0Y8_9ACTN</name>
<dbReference type="AlphaFoldDB" id="H0E0Y8"/>
<comment type="caution">
    <text evidence="3">The sequence shown here is derived from an EMBL/GenBank/DDBJ whole genome shotgun (WGS) entry which is preliminary data.</text>
</comment>
<keyword evidence="2" id="KW-1133">Transmembrane helix</keyword>
<evidence type="ECO:0000256" key="2">
    <source>
        <dbReference type="SAM" id="Phobius"/>
    </source>
</evidence>
<keyword evidence="2" id="KW-0812">Transmembrane</keyword>
<accession>H0E0Y8</accession>